<evidence type="ECO:0000256" key="6">
    <source>
        <dbReference type="PIRSR" id="PIRSR001434-2"/>
    </source>
</evidence>
<comment type="catalytic activity">
    <reaction evidence="5">
        <text>L,L-cystathionine + H2O = L-homocysteine + pyruvate + NH4(+)</text>
        <dbReference type="Rhea" id="RHEA:13965"/>
        <dbReference type="ChEBI" id="CHEBI:15361"/>
        <dbReference type="ChEBI" id="CHEBI:15377"/>
        <dbReference type="ChEBI" id="CHEBI:28938"/>
        <dbReference type="ChEBI" id="CHEBI:58161"/>
        <dbReference type="ChEBI" id="CHEBI:58199"/>
    </reaction>
</comment>
<dbReference type="Proteomes" id="UP000182284">
    <property type="component" value="Unassembled WGS sequence"/>
</dbReference>
<organism evidence="9">
    <name type="scientific">Celeribacter baekdonensis</name>
    <dbReference type="NCBI Taxonomy" id="875171"/>
    <lineage>
        <taxon>Bacteria</taxon>
        <taxon>Pseudomonadati</taxon>
        <taxon>Pseudomonadota</taxon>
        <taxon>Alphaproteobacteria</taxon>
        <taxon>Rhodobacterales</taxon>
        <taxon>Roseobacteraceae</taxon>
        <taxon>Celeribacter</taxon>
    </lineage>
</organism>
<dbReference type="GO" id="GO:0019346">
    <property type="term" value="P:transsulfuration"/>
    <property type="evidence" value="ECO:0007669"/>
    <property type="project" value="InterPro"/>
</dbReference>
<evidence type="ECO:0000256" key="2">
    <source>
        <dbReference type="ARBA" id="ARBA00009077"/>
    </source>
</evidence>
<comment type="similarity">
    <text evidence="2 7">Belongs to the trans-sulfuration enzymes family.</text>
</comment>
<dbReference type="OrthoDB" id="9805807at2"/>
<dbReference type="GO" id="GO:0047804">
    <property type="term" value="F:cysteine-S-conjugate beta-lyase activity"/>
    <property type="evidence" value="ECO:0007669"/>
    <property type="project" value="InterPro"/>
</dbReference>
<evidence type="ECO:0000256" key="4">
    <source>
        <dbReference type="ARBA" id="ARBA00023239"/>
    </source>
</evidence>
<dbReference type="FunFam" id="3.40.640.10:FF:000046">
    <property type="entry name" value="Cystathionine gamma-lyase"/>
    <property type="match status" value="1"/>
</dbReference>
<dbReference type="PIRSF" id="PIRSF001434">
    <property type="entry name" value="CGS"/>
    <property type="match status" value="1"/>
</dbReference>
<dbReference type="InterPro" id="IPR015421">
    <property type="entry name" value="PyrdxlP-dep_Trfase_major"/>
</dbReference>
<evidence type="ECO:0000313" key="9">
    <source>
        <dbReference type="EMBL" id="SDG05719.1"/>
    </source>
</evidence>
<feature type="modified residue" description="N6-(pyridoxal phosphate)lysine" evidence="6">
    <location>
        <position position="204"/>
    </location>
</feature>
<dbReference type="RefSeq" id="WP_074646311.1">
    <property type="nucleotide sequence ID" value="NZ_FNBL01000011.1"/>
</dbReference>
<evidence type="ECO:0000256" key="8">
    <source>
        <dbReference type="SAM" id="MobiDB-lite"/>
    </source>
</evidence>
<keyword evidence="4 9" id="KW-0456">Lyase</keyword>
<dbReference type="NCBIfam" id="TIGR01324">
    <property type="entry name" value="cysta_beta_ly_B"/>
    <property type="match status" value="1"/>
</dbReference>
<dbReference type="SUPFAM" id="SSF53383">
    <property type="entry name" value="PLP-dependent transferases"/>
    <property type="match status" value="1"/>
</dbReference>
<dbReference type="InterPro" id="IPR015422">
    <property type="entry name" value="PyrdxlP-dep_Trfase_small"/>
</dbReference>
<comment type="cofactor">
    <cofactor evidence="1 7">
        <name>pyridoxal 5'-phosphate</name>
        <dbReference type="ChEBI" id="CHEBI:597326"/>
    </cofactor>
</comment>
<dbReference type="InterPro" id="IPR000277">
    <property type="entry name" value="Cys/Met-Metab_PyrdxlP-dep_enz"/>
</dbReference>
<dbReference type="InterPro" id="IPR015424">
    <property type="entry name" value="PyrdxlP-dep_Trfase"/>
</dbReference>
<keyword evidence="3 6" id="KW-0663">Pyridoxal phosphate</keyword>
<protein>
    <submittedName>
        <fullName evidence="9">Cystathionine beta-lyase</fullName>
    </submittedName>
</protein>
<proteinExistence type="inferred from homology"/>
<dbReference type="PANTHER" id="PTHR43500:SF1">
    <property type="entry name" value="CYSTATHIONINE BETA-LYASE-RELATED"/>
    <property type="match status" value="1"/>
</dbReference>
<dbReference type="AlphaFoldDB" id="A0A1G7R6E3"/>
<evidence type="ECO:0000256" key="3">
    <source>
        <dbReference type="ARBA" id="ARBA00022898"/>
    </source>
</evidence>
<dbReference type="PANTHER" id="PTHR43500">
    <property type="entry name" value="CYSTATHIONINE BETA-LYASE-RELATED"/>
    <property type="match status" value="1"/>
</dbReference>
<sequence>MRRETKLCHYGQTSRPSPANPPVVRASTILHDTVESYRAIKKARENDDYVLSYGRRGTTTAHALMEAIADLEGGDGAWLYPTGVAAISATLMALLRPGDHLLLVNTIFGATKTLCDEVLSEFGVSYDLFPSGTTDVTPYVQDNTRLVFVESPGSQTYEIMDLPGLCDTAHAAGLVVVADNTYGSGWLYRPLELGCDVSIIAGTKYLGGHADVMMGAVSARGDAAAKLRKASHLTGQILAPDEAYATLRGMRTLPLRLERHGHNARKLADWFTHRPDVLRVLHPSLPDHPGHAIWARDACGSNGLLSVVFAPGIDSDVLLNSLTLFGIGSSWGGFESLAMPITPERNRASLAGLPQEAQIVRFHAGLEHVDDLIADLDMALTMALTTMTAKG</sequence>
<evidence type="ECO:0000256" key="7">
    <source>
        <dbReference type="RuleBase" id="RU362118"/>
    </source>
</evidence>
<dbReference type="GO" id="GO:0019450">
    <property type="term" value="P:L-cysteine catabolic process to pyruvate"/>
    <property type="evidence" value="ECO:0007669"/>
    <property type="project" value="TreeGrafter"/>
</dbReference>
<dbReference type="GO" id="GO:0030170">
    <property type="term" value="F:pyridoxal phosphate binding"/>
    <property type="evidence" value="ECO:0007669"/>
    <property type="project" value="InterPro"/>
</dbReference>
<gene>
    <name evidence="9" type="ORF">SAMN04488117_11120</name>
</gene>
<accession>A0A1G7R6E3</accession>
<dbReference type="InterPro" id="IPR006233">
    <property type="entry name" value="Cys_b_lyase_bac"/>
</dbReference>
<feature type="region of interest" description="Disordered" evidence="8">
    <location>
        <begin position="1"/>
        <end position="21"/>
    </location>
</feature>
<dbReference type="Pfam" id="PF01053">
    <property type="entry name" value="Cys_Met_Meta_PP"/>
    <property type="match status" value="1"/>
</dbReference>
<dbReference type="Gene3D" id="3.40.640.10">
    <property type="entry name" value="Type I PLP-dependent aspartate aminotransferase-like (Major domain)"/>
    <property type="match status" value="1"/>
</dbReference>
<reference evidence="9" key="1">
    <citation type="submission" date="2016-10" db="EMBL/GenBank/DDBJ databases">
        <authorList>
            <person name="de Groot N.N."/>
        </authorList>
    </citation>
    <scope>NUCLEOTIDE SEQUENCE [LARGE SCALE GENOMIC DNA]</scope>
    <source>
        <strain evidence="9">DSM 27375</strain>
    </source>
</reference>
<name>A0A1G7R6E3_9RHOB</name>
<evidence type="ECO:0000256" key="5">
    <source>
        <dbReference type="ARBA" id="ARBA00047517"/>
    </source>
</evidence>
<dbReference type="EMBL" id="FNBL01000011">
    <property type="protein sequence ID" value="SDG05719.1"/>
    <property type="molecule type" value="Genomic_DNA"/>
</dbReference>
<evidence type="ECO:0000256" key="1">
    <source>
        <dbReference type="ARBA" id="ARBA00001933"/>
    </source>
</evidence>
<dbReference type="Gene3D" id="3.90.1150.10">
    <property type="entry name" value="Aspartate Aminotransferase, domain 1"/>
    <property type="match status" value="1"/>
</dbReference>